<evidence type="ECO:0000256" key="1">
    <source>
        <dbReference type="SAM" id="SignalP"/>
    </source>
</evidence>
<feature type="signal peptide" evidence="1">
    <location>
        <begin position="1"/>
        <end position="23"/>
    </location>
</feature>
<dbReference type="AlphaFoldDB" id="A0A225W238"/>
<name>A0A225W238_9STRA</name>
<proteinExistence type="predicted"/>
<gene>
    <name evidence="2" type="ORF">PHMEG_00015133</name>
</gene>
<protein>
    <recommendedName>
        <fullName evidence="4">DDE-1 domain-containing protein</fullName>
    </recommendedName>
</protein>
<reference evidence="3" key="1">
    <citation type="submission" date="2017-03" db="EMBL/GenBank/DDBJ databases">
        <title>Phytopthora megakarya and P. palmivora, two closely related causual agents of cacao black pod achieved similar genome size and gene model numbers by different mechanisms.</title>
        <authorList>
            <person name="Ali S."/>
            <person name="Shao J."/>
            <person name="Larry D.J."/>
            <person name="Kronmiller B."/>
            <person name="Shen D."/>
            <person name="Strem M.D."/>
            <person name="Melnick R.L."/>
            <person name="Guiltinan M.J."/>
            <person name="Tyler B.M."/>
            <person name="Meinhardt L.W."/>
            <person name="Bailey B.A."/>
        </authorList>
    </citation>
    <scope>NUCLEOTIDE SEQUENCE [LARGE SCALE GENOMIC DNA]</scope>
    <source>
        <strain evidence="3">zdho120</strain>
    </source>
</reference>
<sequence>MGPFKKKLLSLALALPLREHLLAIMRRPAYEKRQIVAKRVAEAWDAASEKSTVIPILETIFARRN</sequence>
<evidence type="ECO:0008006" key="4">
    <source>
        <dbReference type="Google" id="ProtNLM"/>
    </source>
</evidence>
<dbReference type="Proteomes" id="UP000198211">
    <property type="component" value="Unassembled WGS sequence"/>
</dbReference>
<keyword evidence="3" id="KW-1185">Reference proteome</keyword>
<organism evidence="2 3">
    <name type="scientific">Phytophthora megakarya</name>
    <dbReference type="NCBI Taxonomy" id="4795"/>
    <lineage>
        <taxon>Eukaryota</taxon>
        <taxon>Sar</taxon>
        <taxon>Stramenopiles</taxon>
        <taxon>Oomycota</taxon>
        <taxon>Peronosporomycetes</taxon>
        <taxon>Peronosporales</taxon>
        <taxon>Peronosporaceae</taxon>
        <taxon>Phytophthora</taxon>
    </lineage>
</organism>
<dbReference type="EMBL" id="NBNE01002026">
    <property type="protein sequence ID" value="OWZ11793.1"/>
    <property type="molecule type" value="Genomic_DNA"/>
</dbReference>
<evidence type="ECO:0000313" key="2">
    <source>
        <dbReference type="EMBL" id="OWZ11793.1"/>
    </source>
</evidence>
<comment type="caution">
    <text evidence="2">The sequence shown here is derived from an EMBL/GenBank/DDBJ whole genome shotgun (WGS) entry which is preliminary data.</text>
</comment>
<evidence type="ECO:0000313" key="3">
    <source>
        <dbReference type="Proteomes" id="UP000198211"/>
    </source>
</evidence>
<accession>A0A225W238</accession>
<keyword evidence="1" id="KW-0732">Signal</keyword>
<feature type="chain" id="PRO_5012511019" description="DDE-1 domain-containing protein" evidence="1">
    <location>
        <begin position="24"/>
        <end position="65"/>
    </location>
</feature>